<sequence length="161" mass="18730">MHSKIFQITTVKVTDEGRLTEDTLTQGDGNFYDYCMEIEPEIRKQCIDILVNKILPSGMFELIDEDTLLYKGGAEQWKKEFVAYIQAKAGELNTENVQDWIGPVYQLEKALKNPLETSFQFYMDEEGYTRSAEESYEFMRRICEMEPGTTLYIGGVIDYHF</sequence>
<reference evidence="1" key="1">
    <citation type="submission" date="2023-08" db="EMBL/GenBank/DDBJ databases">
        <title>Mucin Metabolism Genes Underlie the Key Renovations of Bacteroides xylanisolvens Genomes in Captive Great Apes.</title>
        <authorList>
            <person name="Nishida A.H."/>
        </authorList>
    </citation>
    <scope>NUCLEOTIDE SEQUENCE</scope>
    <source>
        <strain evidence="1">P13.H9</strain>
    </source>
</reference>
<comment type="caution">
    <text evidence="1">The sequence shown here is derived from an EMBL/GenBank/DDBJ whole genome shotgun (WGS) entry which is preliminary data.</text>
</comment>
<dbReference type="EMBL" id="JAIWYE010000037">
    <property type="protein sequence ID" value="MCA4706154.1"/>
    <property type="molecule type" value="Genomic_DNA"/>
</dbReference>
<accession>A0AAW4T446</accession>
<protein>
    <submittedName>
        <fullName evidence="1">Uncharacterized protein</fullName>
    </submittedName>
</protein>
<dbReference type="Proteomes" id="UP001198461">
    <property type="component" value="Unassembled WGS sequence"/>
</dbReference>
<proteinExistence type="predicted"/>
<name>A0AAW4T446_9BACE</name>
<evidence type="ECO:0000313" key="2">
    <source>
        <dbReference type="Proteomes" id="UP001198461"/>
    </source>
</evidence>
<gene>
    <name evidence="1" type="ORF">LD004_21350</name>
</gene>
<dbReference type="RefSeq" id="WP_225451163.1">
    <property type="nucleotide sequence ID" value="NZ_JAIWXB010000037.1"/>
</dbReference>
<dbReference type="AlphaFoldDB" id="A0AAW4T446"/>
<organism evidence="1 2">
    <name type="scientific">Bacteroides xylanisolvens</name>
    <dbReference type="NCBI Taxonomy" id="371601"/>
    <lineage>
        <taxon>Bacteria</taxon>
        <taxon>Pseudomonadati</taxon>
        <taxon>Bacteroidota</taxon>
        <taxon>Bacteroidia</taxon>
        <taxon>Bacteroidales</taxon>
        <taxon>Bacteroidaceae</taxon>
        <taxon>Bacteroides</taxon>
    </lineage>
</organism>
<evidence type="ECO:0000313" key="1">
    <source>
        <dbReference type="EMBL" id="MCA4706154.1"/>
    </source>
</evidence>